<dbReference type="GO" id="GO:0007018">
    <property type="term" value="P:microtubule-based movement"/>
    <property type="evidence" value="ECO:0007669"/>
    <property type="project" value="TreeGrafter"/>
</dbReference>
<dbReference type="PANTHER" id="PTHR21255:SF65">
    <property type="entry name" value="TCTEX1 DOMAIN-CONTAINING PROTEIN 2"/>
    <property type="match status" value="1"/>
</dbReference>
<dbReference type="GO" id="GO:0005868">
    <property type="term" value="C:cytoplasmic dynein complex"/>
    <property type="evidence" value="ECO:0007669"/>
    <property type="project" value="TreeGrafter"/>
</dbReference>
<dbReference type="InterPro" id="IPR005334">
    <property type="entry name" value="Tctex-1-like"/>
</dbReference>
<dbReference type="Pfam" id="PF03645">
    <property type="entry name" value="Tctex-1"/>
    <property type="match status" value="1"/>
</dbReference>
<accession>A0AAD9IZ73</accession>
<reference evidence="3" key="1">
    <citation type="journal article" date="2023" name="Mol. Biol. Evol.">
        <title>Third-Generation Sequencing Reveals the Adaptive Role of the Epigenome in Three Deep-Sea Polychaetes.</title>
        <authorList>
            <person name="Perez M."/>
            <person name="Aroh O."/>
            <person name="Sun Y."/>
            <person name="Lan Y."/>
            <person name="Juniper S.K."/>
            <person name="Young C.R."/>
            <person name="Angers B."/>
            <person name="Qian P.Y."/>
        </authorList>
    </citation>
    <scope>NUCLEOTIDE SEQUENCE</scope>
    <source>
        <strain evidence="3">P08H-3</strain>
    </source>
</reference>
<dbReference type="CDD" id="cd21451">
    <property type="entry name" value="DLC-like_TCTEX1D"/>
    <property type="match status" value="1"/>
</dbReference>
<dbReference type="PANTHER" id="PTHR21255">
    <property type="entry name" value="T-COMPLEX-ASSOCIATED-TESTIS-EXPRESSED 1/ DYNEIN LIGHT CHAIN"/>
    <property type="match status" value="1"/>
</dbReference>
<sequence length="180" mass="20188">MPLTAVSGINLSTLDISTSCPDSDVSKPGYVTQPKRPLRGSANTTARESRLHHRQNSEPTREELENSYRLSPSNIFLCDTTRQTIESLIRENIAGMTYNEQTSGGLSRDLSDKIKEAVKRMTSSERYKVVTFVTIGQKKLSTITVASQCVWNDLFDRRVEVKVDNGCIFVMALVFVCYVE</sequence>
<keyword evidence="4" id="KW-1185">Reference proteome</keyword>
<evidence type="ECO:0000313" key="3">
    <source>
        <dbReference type="EMBL" id="KAK2143010.1"/>
    </source>
</evidence>
<dbReference type="EMBL" id="JAODUP010000887">
    <property type="protein sequence ID" value="KAK2143010.1"/>
    <property type="molecule type" value="Genomic_DNA"/>
</dbReference>
<dbReference type="InterPro" id="IPR038586">
    <property type="entry name" value="Tctex-1-like_sf"/>
</dbReference>
<evidence type="ECO:0000256" key="2">
    <source>
        <dbReference type="SAM" id="MobiDB-lite"/>
    </source>
</evidence>
<evidence type="ECO:0000256" key="1">
    <source>
        <dbReference type="ARBA" id="ARBA00005361"/>
    </source>
</evidence>
<dbReference type="AlphaFoldDB" id="A0AAD9IZ73"/>
<dbReference type="GO" id="GO:0005737">
    <property type="term" value="C:cytoplasm"/>
    <property type="evidence" value="ECO:0007669"/>
    <property type="project" value="TreeGrafter"/>
</dbReference>
<proteinExistence type="inferred from homology"/>
<comment type="caution">
    <text evidence="3">The sequence shown here is derived from an EMBL/GenBank/DDBJ whole genome shotgun (WGS) entry which is preliminary data.</text>
</comment>
<dbReference type="GO" id="GO:0045505">
    <property type="term" value="F:dynein intermediate chain binding"/>
    <property type="evidence" value="ECO:0007669"/>
    <property type="project" value="TreeGrafter"/>
</dbReference>
<organism evidence="3 4">
    <name type="scientific">Paralvinella palmiformis</name>
    <dbReference type="NCBI Taxonomy" id="53620"/>
    <lineage>
        <taxon>Eukaryota</taxon>
        <taxon>Metazoa</taxon>
        <taxon>Spiralia</taxon>
        <taxon>Lophotrochozoa</taxon>
        <taxon>Annelida</taxon>
        <taxon>Polychaeta</taxon>
        <taxon>Sedentaria</taxon>
        <taxon>Canalipalpata</taxon>
        <taxon>Terebellida</taxon>
        <taxon>Terebelliformia</taxon>
        <taxon>Alvinellidae</taxon>
        <taxon>Paralvinella</taxon>
    </lineage>
</organism>
<name>A0AAD9IZ73_9ANNE</name>
<comment type="similarity">
    <text evidence="1">Belongs to the dynein light chain Tctex-type family.</text>
</comment>
<gene>
    <name evidence="3" type="ORF">LSH36_887g01007</name>
</gene>
<dbReference type="Gene3D" id="3.30.1140.40">
    <property type="entry name" value="Tctex-1"/>
    <property type="match status" value="1"/>
</dbReference>
<feature type="compositionally biased region" description="Basic and acidic residues" evidence="2">
    <location>
        <begin position="55"/>
        <end position="65"/>
    </location>
</feature>
<dbReference type="Proteomes" id="UP001208570">
    <property type="component" value="Unassembled WGS sequence"/>
</dbReference>
<protein>
    <submittedName>
        <fullName evidence="3">Uncharacterized protein</fullName>
    </submittedName>
</protein>
<feature type="region of interest" description="Disordered" evidence="2">
    <location>
        <begin position="17"/>
        <end position="65"/>
    </location>
</feature>
<evidence type="ECO:0000313" key="4">
    <source>
        <dbReference type="Proteomes" id="UP001208570"/>
    </source>
</evidence>